<organism evidence="3 4">
    <name type="scientific">Actinidia rufa</name>
    <dbReference type="NCBI Taxonomy" id="165716"/>
    <lineage>
        <taxon>Eukaryota</taxon>
        <taxon>Viridiplantae</taxon>
        <taxon>Streptophyta</taxon>
        <taxon>Embryophyta</taxon>
        <taxon>Tracheophyta</taxon>
        <taxon>Spermatophyta</taxon>
        <taxon>Magnoliopsida</taxon>
        <taxon>eudicotyledons</taxon>
        <taxon>Gunneridae</taxon>
        <taxon>Pentapetalae</taxon>
        <taxon>asterids</taxon>
        <taxon>Ericales</taxon>
        <taxon>Actinidiaceae</taxon>
        <taxon>Actinidia</taxon>
    </lineage>
</organism>
<feature type="compositionally biased region" description="Basic and acidic residues" evidence="1">
    <location>
        <begin position="201"/>
        <end position="225"/>
    </location>
</feature>
<proteinExistence type="predicted"/>
<evidence type="ECO:0000313" key="4">
    <source>
        <dbReference type="Proteomes" id="UP000585474"/>
    </source>
</evidence>
<dbReference type="PANTHER" id="PTHR48475">
    <property type="entry name" value="RIBONUCLEASE H"/>
    <property type="match status" value="1"/>
</dbReference>
<dbReference type="Proteomes" id="UP000585474">
    <property type="component" value="Unassembled WGS sequence"/>
</dbReference>
<comment type="caution">
    <text evidence="3">The sequence shown here is derived from an EMBL/GenBank/DDBJ whole genome shotgun (WGS) entry which is preliminary data.</text>
</comment>
<evidence type="ECO:0000313" key="3">
    <source>
        <dbReference type="EMBL" id="GFS31891.1"/>
    </source>
</evidence>
<dbReference type="InterPro" id="IPR012337">
    <property type="entry name" value="RNaseH-like_sf"/>
</dbReference>
<dbReference type="PANTHER" id="PTHR48475:SF2">
    <property type="entry name" value="RIBONUCLEASE H"/>
    <property type="match status" value="1"/>
</dbReference>
<dbReference type="InterPro" id="IPR036397">
    <property type="entry name" value="RNaseH_sf"/>
</dbReference>
<protein>
    <recommendedName>
        <fullName evidence="2">RNase H type-1 domain-containing protein</fullName>
    </recommendedName>
</protein>
<feature type="domain" description="RNase H type-1" evidence="2">
    <location>
        <begin position="339"/>
        <end position="398"/>
    </location>
</feature>
<dbReference type="GO" id="GO:0003676">
    <property type="term" value="F:nucleic acid binding"/>
    <property type="evidence" value="ECO:0007669"/>
    <property type="project" value="InterPro"/>
</dbReference>
<feature type="region of interest" description="Disordered" evidence="1">
    <location>
        <begin position="1"/>
        <end position="75"/>
    </location>
</feature>
<dbReference type="AlphaFoldDB" id="A0A7J0DC42"/>
<dbReference type="EMBL" id="BJWL01000153">
    <property type="protein sequence ID" value="GFS31891.1"/>
    <property type="molecule type" value="Genomic_DNA"/>
</dbReference>
<reference evidence="4" key="1">
    <citation type="submission" date="2019-07" db="EMBL/GenBank/DDBJ databases">
        <title>De Novo Assembly of kiwifruit Actinidia rufa.</title>
        <authorList>
            <person name="Sugita-Konishi S."/>
            <person name="Sato K."/>
            <person name="Mori E."/>
            <person name="Abe Y."/>
            <person name="Kisaki G."/>
            <person name="Hamano K."/>
            <person name="Suezawa K."/>
            <person name="Otani M."/>
            <person name="Fukuda T."/>
            <person name="Manabe T."/>
            <person name="Gomi K."/>
            <person name="Tabuchi M."/>
            <person name="Akimitsu K."/>
            <person name="Kataoka I."/>
        </authorList>
    </citation>
    <scope>NUCLEOTIDE SEQUENCE [LARGE SCALE GENOMIC DNA]</scope>
    <source>
        <strain evidence="4">cv. Fuchu</strain>
    </source>
</reference>
<accession>A0A7J0DC42</accession>
<dbReference type="Pfam" id="PF13456">
    <property type="entry name" value="RVT_3"/>
    <property type="match status" value="1"/>
</dbReference>
<feature type="region of interest" description="Disordered" evidence="1">
    <location>
        <begin position="201"/>
        <end position="234"/>
    </location>
</feature>
<dbReference type="InterPro" id="IPR002156">
    <property type="entry name" value="RNaseH_domain"/>
</dbReference>
<name>A0A7J0DC42_9ERIC</name>
<dbReference type="Gene3D" id="3.30.420.10">
    <property type="entry name" value="Ribonuclease H-like superfamily/Ribonuclease H"/>
    <property type="match status" value="1"/>
</dbReference>
<dbReference type="SUPFAM" id="SSF53098">
    <property type="entry name" value="Ribonuclease H-like"/>
    <property type="match status" value="2"/>
</dbReference>
<sequence length="543" mass="61188">MHLLSHCLPRPSASSAMDNRAHPMTNTSQLLAAANPPPPAALPIPNAERSHRSRHSRDYSQNTTPVKNEESDVDRQGCSDGVMCKAFSATLKGSARSWFRKLPPGTIDSSGDLSRLFVANFMSCRAILEVKDPSDKVVIITMMEGLWPGPLFDSLSKNVPETLLALQNKADKYIAAEELAKAKRRRRGKYDSKRKELDSRRFGYRDEARNKRSNRDSKQTIERCPHTPPRQSGLVLPPLNAPITQVLTKIKHEEFVKWPEKIKADPSRRNRSKYCKFHWDHGHNTEDCFQLKEQIADLIKKGFLRKYVANRQLPISPERRYGDNSLIAGDIHVIHGGFGSGGSTNNEVEYEALLAGLKVATDLGVDFLDVFSDLQLVVNQVQGDYLAKDLRMAAYLDELYSDLAVSHHFSSPGHPQANEQVEVTNQTILRNLKARLERSKSEWKSGCQTSEHRTSAKKTMRSSCALTSTYLMKKEKKPICVQAAYKCRVARYFNQSVKHRSFLPTDLVLRKVTLSTKEPSEGKLGPTWEGPYKVTKVSRPGTY</sequence>
<gene>
    <name evidence="3" type="ORF">Acr_00g0019780</name>
</gene>
<evidence type="ECO:0000259" key="2">
    <source>
        <dbReference type="Pfam" id="PF13456"/>
    </source>
</evidence>
<dbReference type="OrthoDB" id="1740536at2759"/>
<dbReference type="GO" id="GO:0004523">
    <property type="term" value="F:RNA-DNA hybrid ribonuclease activity"/>
    <property type="evidence" value="ECO:0007669"/>
    <property type="project" value="InterPro"/>
</dbReference>
<evidence type="ECO:0000256" key="1">
    <source>
        <dbReference type="SAM" id="MobiDB-lite"/>
    </source>
</evidence>
<keyword evidence="4" id="KW-1185">Reference proteome</keyword>